<organism evidence="5 6">
    <name type="scientific">Streptomyces chumphonensis</name>
    <dbReference type="NCBI Taxonomy" id="1214925"/>
    <lineage>
        <taxon>Bacteria</taxon>
        <taxon>Bacillati</taxon>
        <taxon>Actinomycetota</taxon>
        <taxon>Actinomycetes</taxon>
        <taxon>Kitasatosporales</taxon>
        <taxon>Streptomycetaceae</taxon>
        <taxon>Streptomyces</taxon>
    </lineage>
</organism>
<protein>
    <submittedName>
        <fullName evidence="5">Acyl-CoA dehydrogenase</fullName>
    </submittedName>
</protein>
<dbReference type="SUPFAM" id="SSF56645">
    <property type="entry name" value="Acyl-CoA dehydrogenase NM domain-like"/>
    <property type="match status" value="1"/>
</dbReference>
<dbReference type="InterPro" id="IPR009100">
    <property type="entry name" value="AcylCoA_DH/oxidase_NM_dom_sf"/>
</dbReference>
<dbReference type="Proteomes" id="UP000632289">
    <property type="component" value="Unassembled WGS sequence"/>
</dbReference>
<proteinExistence type="predicted"/>
<dbReference type="RefSeq" id="WP_191211767.1">
    <property type="nucleotide sequence ID" value="NZ_BAABKL010000050.1"/>
</dbReference>
<name>A0A927ICW8_9ACTN</name>
<reference evidence="5" key="1">
    <citation type="submission" date="2020-09" db="EMBL/GenBank/DDBJ databases">
        <title>Secondary metabolite and genome analysis of marine Streptomyces chumphonensis KK1-2T.</title>
        <authorList>
            <person name="Phongsopitanun W."/>
            <person name="Kanchanasin P."/>
            <person name="Pittayakhajonwut P."/>
            <person name="Suwanborirux K."/>
            <person name="Tanasupawat S."/>
        </authorList>
    </citation>
    <scope>NUCLEOTIDE SEQUENCE</scope>
    <source>
        <strain evidence="5">KK1-2</strain>
    </source>
</reference>
<evidence type="ECO:0000313" key="5">
    <source>
        <dbReference type="EMBL" id="MBD3934468.1"/>
    </source>
</evidence>
<gene>
    <name evidence="5" type="ORF">IF129_23250</name>
</gene>
<keyword evidence="1" id="KW-0285">Flavoprotein</keyword>
<keyword evidence="2" id="KW-0274">FAD</keyword>
<dbReference type="PANTHER" id="PTHR43884">
    <property type="entry name" value="ACYL-COA DEHYDROGENASE"/>
    <property type="match status" value="1"/>
</dbReference>
<comment type="caution">
    <text evidence="5">The sequence shown here is derived from an EMBL/GenBank/DDBJ whole genome shotgun (WGS) entry which is preliminary data.</text>
</comment>
<dbReference type="GO" id="GO:0003995">
    <property type="term" value="F:acyl-CoA dehydrogenase activity"/>
    <property type="evidence" value="ECO:0007669"/>
    <property type="project" value="TreeGrafter"/>
</dbReference>
<dbReference type="InterPro" id="IPR046373">
    <property type="entry name" value="Acyl-CoA_Oxase/DH_mid-dom_sf"/>
</dbReference>
<dbReference type="PANTHER" id="PTHR43884:SF20">
    <property type="entry name" value="ACYL-COA DEHYDROGENASE FADE28"/>
    <property type="match status" value="1"/>
</dbReference>
<evidence type="ECO:0000256" key="3">
    <source>
        <dbReference type="ARBA" id="ARBA00023002"/>
    </source>
</evidence>
<keyword evidence="6" id="KW-1185">Reference proteome</keyword>
<feature type="region of interest" description="Disordered" evidence="4">
    <location>
        <begin position="572"/>
        <end position="592"/>
    </location>
</feature>
<dbReference type="InterPro" id="IPR037069">
    <property type="entry name" value="AcylCoA_DH/ox_N_sf"/>
</dbReference>
<dbReference type="AlphaFoldDB" id="A0A927ICW8"/>
<accession>A0A927ICW8</accession>
<keyword evidence="3" id="KW-0560">Oxidoreductase</keyword>
<dbReference type="Gene3D" id="2.40.110.10">
    <property type="entry name" value="Butyryl-CoA Dehydrogenase, subunit A, domain 2"/>
    <property type="match status" value="1"/>
</dbReference>
<evidence type="ECO:0000256" key="1">
    <source>
        <dbReference type="ARBA" id="ARBA00022630"/>
    </source>
</evidence>
<feature type="region of interest" description="Disordered" evidence="4">
    <location>
        <begin position="127"/>
        <end position="146"/>
    </location>
</feature>
<dbReference type="EMBL" id="JACXYU010000017">
    <property type="protein sequence ID" value="MBD3934468.1"/>
    <property type="molecule type" value="Genomic_DNA"/>
</dbReference>
<sequence>MMRLPPTEDRVAALERLLGDPRDRTKPLSNAAVLAADRRGELPLGGEPTLAAYGLHEEFVPSELGGRLTGLDAVARLLRAVCRRDSALGRGYGAASVLPALCGWHYGDEEQRRALAGVLREGGRLAAAPREAPTGGAGVRATPGPDGLTLDGRTSARLNIPRADAYVVLAQHTDGSGDTLLLLPRDVLPAGCVREVPGQDLPAMRRLPVGELHFDGWPVPPGRVLGTAGQGSAAVVRAQQMARPLVPAMAIGSADTALRSVVCVTLAGGGAGPALSSRYAQEVIASAFVDLLIADCLTLATLRSLHLLPDRSSLWSAASTYLGHRLLQQSTGDLLPVLAHARHDGVGYGTFRKHLIDLSELPPGPTGAAAALSSLVPQLATLARRSWTPRAGGGDEVAELFHLHDPLPPLDAERLKVAAADDPLTSLLADPDALLAAAPDPGPHAEAVRARTAALSGHLRELAAECRELPERDPSVLANPRGYALAERYTLLAAAAACLGVWRHGVTRTGCPFLTEPAWLTAALGRICLRLGLPGAEPGGEDTDALVAHVVARYHQGRSLDLYGTVLGDVTPNAEVPGQPPVPQPQEVGGRV</sequence>
<evidence type="ECO:0000256" key="4">
    <source>
        <dbReference type="SAM" id="MobiDB-lite"/>
    </source>
</evidence>
<dbReference type="GO" id="GO:0050660">
    <property type="term" value="F:flavin adenine dinucleotide binding"/>
    <property type="evidence" value="ECO:0007669"/>
    <property type="project" value="InterPro"/>
</dbReference>
<dbReference type="Gene3D" id="1.10.540.10">
    <property type="entry name" value="Acyl-CoA dehydrogenase/oxidase, N-terminal domain"/>
    <property type="match status" value="1"/>
</dbReference>
<evidence type="ECO:0000256" key="2">
    <source>
        <dbReference type="ARBA" id="ARBA00022827"/>
    </source>
</evidence>
<evidence type="ECO:0000313" key="6">
    <source>
        <dbReference type="Proteomes" id="UP000632289"/>
    </source>
</evidence>